<dbReference type="Proteomes" id="UP001248134">
    <property type="component" value="Unassembled WGS sequence"/>
</dbReference>
<comment type="caution">
    <text evidence="1">The sequence shown here is derived from an EMBL/GenBank/DDBJ whole genome shotgun (WGS) entry which is preliminary data.</text>
</comment>
<evidence type="ECO:0000313" key="2">
    <source>
        <dbReference type="Proteomes" id="UP001248134"/>
    </source>
</evidence>
<accession>A0AAJ1Z2X2</accession>
<proteinExistence type="predicted"/>
<sequence>MMEEQMKPRNTLDIEVNVDTGEAQEKIERLTQATERCTKAFEELGEAIASVGAMIQVPEVKIPVYIDCSNLVNLDAVEIAKER</sequence>
<name>A0AAJ1Z2X2_9BACI</name>
<organism evidence="1 2">
    <name type="scientific">Bacillus pseudomycoides</name>
    <dbReference type="NCBI Taxonomy" id="64104"/>
    <lineage>
        <taxon>Bacteria</taxon>
        <taxon>Bacillati</taxon>
        <taxon>Bacillota</taxon>
        <taxon>Bacilli</taxon>
        <taxon>Bacillales</taxon>
        <taxon>Bacillaceae</taxon>
        <taxon>Bacillus</taxon>
        <taxon>Bacillus cereus group</taxon>
    </lineage>
</organism>
<gene>
    <name evidence="1" type="ORF">FOS08_20975</name>
</gene>
<reference evidence="1" key="1">
    <citation type="submission" date="2019-07" db="EMBL/GenBank/DDBJ databases">
        <title>Phylogenomic Reclassification of ATCC Bacillus Strains and Various Taxa within the Genus Bacillus.</title>
        <authorList>
            <person name="Riojas M.A."/>
            <person name="Frank A.M."/>
            <person name="Fenn S.L."/>
            <person name="King S.P."/>
            <person name="Brower S.M."/>
            <person name="Hazbon M.H."/>
        </authorList>
    </citation>
    <scope>NUCLEOTIDE SEQUENCE</scope>
    <source>
        <strain evidence="1">NR-12239</strain>
    </source>
</reference>
<dbReference type="AlphaFoldDB" id="A0AAJ1Z2X2"/>
<evidence type="ECO:0000313" key="1">
    <source>
        <dbReference type="EMBL" id="MDR4328295.1"/>
    </source>
</evidence>
<protein>
    <submittedName>
        <fullName evidence="1">Uncharacterized protein</fullName>
    </submittedName>
</protein>
<dbReference type="EMBL" id="VLYX01000029">
    <property type="protein sequence ID" value="MDR4328295.1"/>
    <property type="molecule type" value="Genomic_DNA"/>
</dbReference>